<reference evidence="2 3" key="1">
    <citation type="submission" date="2020-01" db="EMBL/GenBank/DDBJ databases">
        <authorList>
            <consortium name="DOE Joint Genome Institute"/>
            <person name="Haridas S."/>
            <person name="Albert R."/>
            <person name="Binder M."/>
            <person name="Bloem J."/>
            <person name="Labutti K."/>
            <person name="Salamov A."/>
            <person name="Andreopoulos B."/>
            <person name="Baker S.E."/>
            <person name="Barry K."/>
            <person name="Bills G."/>
            <person name="Bluhm B.H."/>
            <person name="Cannon C."/>
            <person name="Castanera R."/>
            <person name="Culley D.E."/>
            <person name="Daum C."/>
            <person name="Ezra D."/>
            <person name="Gonzalez J.B."/>
            <person name="Henrissat B."/>
            <person name="Kuo A."/>
            <person name="Liang C."/>
            <person name="Lipzen A."/>
            <person name="Lutzoni F."/>
            <person name="Magnuson J."/>
            <person name="Mondo S."/>
            <person name="Nolan M."/>
            <person name="Ohm R."/>
            <person name="Pangilinan J."/>
            <person name="Park H.-J.H."/>
            <person name="Ramirez L."/>
            <person name="Alfaro M."/>
            <person name="Sun H."/>
            <person name="Tritt A."/>
            <person name="Yoshinaga Y."/>
            <person name="Zwiers L.-H.L."/>
            <person name="Turgeon B.G."/>
            <person name="Goodwin S.B."/>
            <person name="Spatafora J.W."/>
            <person name="Crous P.W."/>
            <person name="Grigoriev I.V."/>
        </authorList>
    </citation>
    <scope>NUCLEOTIDE SEQUENCE [LARGE SCALE GENOMIC DNA]</scope>
    <source>
        <strain evidence="2 3">CBS 611.86</strain>
    </source>
</reference>
<keyword evidence="1" id="KW-0732">Signal</keyword>
<keyword evidence="3" id="KW-1185">Reference proteome</keyword>
<dbReference type="AlphaFoldDB" id="A0A7C8MCG5"/>
<gene>
    <name evidence="2" type="ORF">BDV95DRAFT_591831</name>
</gene>
<dbReference type="Proteomes" id="UP000481861">
    <property type="component" value="Unassembled WGS sequence"/>
</dbReference>
<evidence type="ECO:0000256" key="1">
    <source>
        <dbReference type="SAM" id="SignalP"/>
    </source>
</evidence>
<proteinExistence type="predicted"/>
<comment type="caution">
    <text evidence="2">The sequence shown here is derived from an EMBL/GenBank/DDBJ whole genome shotgun (WGS) entry which is preliminary data.</text>
</comment>
<evidence type="ECO:0008006" key="4">
    <source>
        <dbReference type="Google" id="ProtNLM"/>
    </source>
</evidence>
<organism evidence="2 3">
    <name type="scientific">Massariosphaeria phaeospora</name>
    <dbReference type="NCBI Taxonomy" id="100035"/>
    <lineage>
        <taxon>Eukaryota</taxon>
        <taxon>Fungi</taxon>
        <taxon>Dikarya</taxon>
        <taxon>Ascomycota</taxon>
        <taxon>Pezizomycotina</taxon>
        <taxon>Dothideomycetes</taxon>
        <taxon>Pleosporomycetidae</taxon>
        <taxon>Pleosporales</taxon>
        <taxon>Pleosporales incertae sedis</taxon>
        <taxon>Massariosphaeria</taxon>
    </lineage>
</organism>
<feature type="chain" id="PRO_5028951616" description="Extracellular membrane protein CFEM domain-containing protein" evidence="1">
    <location>
        <begin position="17"/>
        <end position="168"/>
    </location>
</feature>
<protein>
    <recommendedName>
        <fullName evidence="4">Extracellular membrane protein CFEM domain-containing protein</fullName>
    </recommendedName>
</protein>
<sequence length="168" mass="17761">MRIPTCLAALAAFVAAAPHPQVEPGVSISATIASPTVAIPFSTSLNIPVTATLPSLLPTGLPHFNGTSTSRRRKTHWEPIPIFSKSCDCPQLATVAYPCWAAGALQRCNFEELHSFVCWTSANFGCPSPTRACSNLFTATPLTGRHPCEIGPNTAVDLPLITAAAVHR</sequence>
<evidence type="ECO:0000313" key="2">
    <source>
        <dbReference type="EMBL" id="KAF2875098.1"/>
    </source>
</evidence>
<name>A0A7C8MCG5_9PLEO</name>
<evidence type="ECO:0000313" key="3">
    <source>
        <dbReference type="Proteomes" id="UP000481861"/>
    </source>
</evidence>
<accession>A0A7C8MCG5</accession>
<dbReference type="EMBL" id="JAADJZ010000005">
    <property type="protein sequence ID" value="KAF2875098.1"/>
    <property type="molecule type" value="Genomic_DNA"/>
</dbReference>
<feature type="signal peptide" evidence="1">
    <location>
        <begin position="1"/>
        <end position="16"/>
    </location>
</feature>
<dbReference type="OrthoDB" id="3692961at2759"/>